<dbReference type="SUPFAM" id="SSF54862">
    <property type="entry name" value="4Fe-4S ferredoxins"/>
    <property type="match status" value="1"/>
</dbReference>
<dbReference type="PROSITE" id="PS51379">
    <property type="entry name" value="4FE4S_FER_2"/>
    <property type="match status" value="1"/>
</dbReference>
<dbReference type="PRINTS" id="PR00352">
    <property type="entry name" value="3FE4SFRDOXIN"/>
</dbReference>
<evidence type="ECO:0000256" key="1">
    <source>
        <dbReference type="ARBA" id="ARBA00022448"/>
    </source>
</evidence>
<dbReference type="OrthoDB" id="9803319at2"/>
<feature type="domain" description="4Fe-4S ferredoxin-type" evidence="7">
    <location>
        <begin position="1"/>
        <end position="29"/>
    </location>
</feature>
<organism evidence="8 9">
    <name type="scientific">Fervidicella metallireducens AeB</name>
    <dbReference type="NCBI Taxonomy" id="1403537"/>
    <lineage>
        <taxon>Bacteria</taxon>
        <taxon>Bacillati</taxon>
        <taxon>Bacillota</taxon>
        <taxon>Clostridia</taxon>
        <taxon>Eubacteriales</taxon>
        <taxon>Clostridiaceae</taxon>
        <taxon>Fervidicella</taxon>
    </lineage>
</organism>
<dbReference type="STRING" id="1403537.Q428_00175"/>
<keyword evidence="3 6" id="KW-0249">Electron transport</keyword>
<evidence type="ECO:0000256" key="5">
    <source>
        <dbReference type="ARBA" id="ARBA00023014"/>
    </source>
</evidence>
<evidence type="ECO:0000256" key="3">
    <source>
        <dbReference type="ARBA" id="ARBA00022982"/>
    </source>
</evidence>
<evidence type="ECO:0000313" key="9">
    <source>
        <dbReference type="Proteomes" id="UP000019681"/>
    </source>
</evidence>
<dbReference type="InterPro" id="IPR001080">
    <property type="entry name" value="3Fe4S_ferredoxin"/>
</dbReference>
<evidence type="ECO:0000256" key="2">
    <source>
        <dbReference type="ARBA" id="ARBA00022723"/>
    </source>
</evidence>
<dbReference type="Proteomes" id="UP000019681">
    <property type="component" value="Unassembled WGS sequence"/>
</dbReference>
<keyword evidence="9" id="KW-1185">Reference proteome</keyword>
<keyword evidence="4 6" id="KW-0408">Iron</keyword>
<keyword evidence="1 6" id="KW-0813">Transport</keyword>
<evidence type="ECO:0000256" key="4">
    <source>
        <dbReference type="ARBA" id="ARBA00023004"/>
    </source>
</evidence>
<evidence type="ECO:0000256" key="6">
    <source>
        <dbReference type="RuleBase" id="RU368020"/>
    </source>
</evidence>
<protein>
    <recommendedName>
        <fullName evidence="6">Ferredoxin</fullName>
    </recommendedName>
</protein>
<dbReference type="InterPro" id="IPR017896">
    <property type="entry name" value="4Fe4S_Fe-S-bd"/>
</dbReference>
<dbReference type="Gene3D" id="3.30.70.20">
    <property type="match status" value="1"/>
</dbReference>
<dbReference type="GO" id="GO:0051536">
    <property type="term" value="F:iron-sulfur cluster binding"/>
    <property type="evidence" value="ECO:0007669"/>
    <property type="project" value="UniProtKB-KW"/>
</dbReference>
<proteinExistence type="predicted"/>
<dbReference type="PANTHER" id="PTHR36923:SF3">
    <property type="entry name" value="FERREDOXIN"/>
    <property type="match status" value="1"/>
</dbReference>
<evidence type="ECO:0000313" key="8">
    <source>
        <dbReference type="EMBL" id="EYE89762.1"/>
    </source>
</evidence>
<name>A0A017RYL0_9CLOT</name>
<keyword evidence="2 6" id="KW-0479">Metal-binding</keyword>
<dbReference type="PANTHER" id="PTHR36923">
    <property type="entry name" value="FERREDOXIN"/>
    <property type="match status" value="1"/>
</dbReference>
<dbReference type="EMBL" id="AZQP01000001">
    <property type="protein sequence ID" value="EYE89762.1"/>
    <property type="molecule type" value="Genomic_DNA"/>
</dbReference>
<dbReference type="InterPro" id="IPR051269">
    <property type="entry name" value="Fe-S_cluster_ET"/>
</dbReference>
<dbReference type="GO" id="GO:0009055">
    <property type="term" value="F:electron transfer activity"/>
    <property type="evidence" value="ECO:0007669"/>
    <property type="project" value="UniProtKB-UniRule"/>
</dbReference>
<reference evidence="8 9" key="1">
    <citation type="journal article" date="2014" name="Genome Announc.">
        <title>Draft Genome Sequence of Fervidicella metallireducens Strain AeBT, an Iron-Reducing Thermoanaerobe from the Great Artesian Basin.</title>
        <authorList>
            <person name="Patel B.K."/>
        </authorList>
    </citation>
    <scope>NUCLEOTIDE SEQUENCE [LARGE SCALE GENOMIC DNA]</scope>
    <source>
        <strain evidence="8 9">AeB</strain>
    </source>
</reference>
<keyword evidence="5 6" id="KW-0411">Iron-sulfur</keyword>
<dbReference type="GO" id="GO:0005506">
    <property type="term" value="F:iron ion binding"/>
    <property type="evidence" value="ECO:0007669"/>
    <property type="project" value="UniProtKB-UniRule"/>
</dbReference>
<gene>
    <name evidence="8" type="ORF">Q428_00175</name>
</gene>
<comment type="function">
    <text evidence="6">Ferredoxins are iron-sulfur proteins that transfer electrons in a wide variety of metabolic reactions.</text>
</comment>
<evidence type="ECO:0000259" key="7">
    <source>
        <dbReference type="PROSITE" id="PS51379"/>
    </source>
</evidence>
<comment type="caution">
    <text evidence="8">The sequence shown here is derived from an EMBL/GenBank/DDBJ whole genome shotgun (WGS) entry which is preliminary data.</text>
</comment>
<dbReference type="Pfam" id="PF13370">
    <property type="entry name" value="Fer4_13"/>
    <property type="match status" value="1"/>
</dbReference>
<dbReference type="AlphaFoldDB" id="A0A017RYL0"/>
<sequence length="62" mass="6407">MKAKVDQDVCIGCGLCPSIAPEVFEMRDDGKAHVIGDSVPAGSEDAARESVTSCPVDAISVE</sequence>
<accession>A0A017RYL0</accession>
<dbReference type="RefSeq" id="WP_035377070.1">
    <property type="nucleotide sequence ID" value="NZ_AZQP01000001.1"/>
</dbReference>